<dbReference type="EMBL" id="AYKW01000025">
    <property type="protein sequence ID" value="PIL28325.1"/>
    <property type="molecule type" value="Genomic_DNA"/>
</dbReference>
<comment type="caution">
    <text evidence="1">The sequence shown here is derived from an EMBL/GenBank/DDBJ whole genome shotgun (WGS) entry which is preliminary data.</text>
</comment>
<accession>A0A2G8S3L2</accession>
<organism evidence="1 2">
    <name type="scientific">Ganoderma sinense ZZ0214-1</name>
    <dbReference type="NCBI Taxonomy" id="1077348"/>
    <lineage>
        <taxon>Eukaryota</taxon>
        <taxon>Fungi</taxon>
        <taxon>Dikarya</taxon>
        <taxon>Basidiomycota</taxon>
        <taxon>Agaricomycotina</taxon>
        <taxon>Agaricomycetes</taxon>
        <taxon>Polyporales</taxon>
        <taxon>Polyporaceae</taxon>
        <taxon>Ganoderma</taxon>
    </lineage>
</organism>
<protein>
    <submittedName>
        <fullName evidence="1">Uncharacterized protein</fullName>
    </submittedName>
</protein>
<gene>
    <name evidence="1" type="ORF">GSI_09614</name>
</gene>
<evidence type="ECO:0000313" key="1">
    <source>
        <dbReference type="EMBL" id="PIL28325.1"/>
    </source>
</evidence>
<dbReference type="Proteomes" id="UP000230002">
    <property type="component" value="Unassembled WGS sequence"/>
</dbReference>
<proteinExistence type="predicted"/>
<dbReference type="AlphaFoldDB" id="A0A2G8S3L2"/>
<sequence length="94" mass="11004">MSVKPLDQTAYMLTADIDLLDVFRTEDEKTDGLHVHDIVARLPEEKKVDPQKLGRSLRLLSIKHWWVEKSADVFAPLRWARLNMPRTQSHVWRG</sequence>
<reference evidence="1 2" key="1">
    <citation type="journal article" date="2015" name="Sci. Rep.">
        <title>Chromosome-level genome map provides insights into diverse defense mechanisms in the medicinal fungus Ganoderma sinense.</title>
        <authorList>
            <person name="Zhu Y."/>
            <person name="Xu J."/>
            <person name="Sun C."/>
            <person name="Zhou S."/>
            <person name="Xu H."/>
            <person name="Nelson D.R."/>
            <person name="Qian J."/>
            <person name="Song J."/>
            <person name="Luo H."/>
            <person name="Xiang L."/>
            <person name="Li Y."/>
            <person name="Xu Z."/>
            <person name="Ji A."/>
            <person name="Wang L."/>
            <person name="Lu S."/>
            <person name="Hayward A."/>
            <person name="Sun W."/>
            <person name="Li X."/>
            <person name="Schwartz D.C."/>
            <person name="Wang Y."/>
            <person name="Chen S."/>
        </authorList>
    </citation>
    <scope>NUCLEOTIDE SEQUENCE [LARGE SCALE GENOMIC DNA]</scope>
    <source>
        <strain evidence="1 2">ZZ0214-1</strain>
    </source>
</reference>
<dbReference type="OrthoDB" id="1606438at2759"/>
<evidence type="ECO:0000313" key="2">
    <source>
        <dbReference type="Proteomes" id="UP000230002"/>
    </source>
</evidence>
<keyword evidence="2" id="KW-1185">Reference proteome</keyword>
<name>A0A2G8S3L2_9APHY</name>